<reference evidence="2 3" key="1">
    <citation type="journal article" date="2013" name="Nature">
        <title>Insights into bilaterian evolution from three spiralian genomes.</title>
        <authorList>
            <person name="Simakov O."/>
            <person name="Marletaz F."/>
            <person name="Cho S.J."/>
            <person name="Edsinger-Gonzales E."/>
            <person name="Havlak P."/>
            <person name="Hellsten U."/>
            <person name="Kuo D.H."/>
            <person name="Larsson T."/>
            <person name="Lv J."/>
            <person name="Arendt D."/>
            <person name="Savage R."/>
            <person name="Osoegawa K."/>
            <person name="de Jong P."/>
            <person name="Grimwood J."/>
            <person name="Chapman J.A."/>
            <person name="Shapiro H."/>
            <person name="Aerts A."/>
            <person name="Otillar R.P."/>
            <person name="Terry A.Y."/>
            <person name="Boore J.L."/>
            <person name="Grigoriev I.V."/>
            <person name="Lindberg D.R."/>
            <person name="Seaver E.C."/>
            <person name="Weisblat D.A."/>
            <person name="Putnam N.H."/>
            <person name="Rokhsar D.S."/>
        </authorList>
    </citation>
    <scope>NUCLEOTIDE SEQUENCE [LARGE SCALE GENOMIC DNA]</scope>
</reference>
<proteinExistence type="predicted"/>
<sequence>MSGNKEIKIERWNEEVDGEMNDRNMQKKLKLQGYNFIKYTFSPGTDFPDHTHSMSKKDSIISGEFEFTMYGQTKVLKPGDMVDVPANTVHNARVIGSKSVTFFDATK</sequence>
<dbReference type="PANTHER" id="PTHR40112">
    <property type="entry name" value="H2HPP ISOMERASE"/>
    <property type="match status" value="1"/>
</dbReference>
<evidence type="ECO:0000259" key="1">
    <source>
        <dbReference type="Pfam" id="PF07883"/>
    </source>
</evidence>
<dbReference type="GeneID" id="20231152"/>
<organism evidence="2 3">
    <name type="scientific">Lottia gigantea</name>
    <name type="common">Giant owl limpet</name>
    <dbReference type="NCBI Taxonomy" id="225164"/>
    <lineage>
        <taxon>Eukaryota</taxon>
        <taxon>Metazoa</taxon>
        <taxon>Spiralia</taxon>
        <taxon>Lophotrochozoa</taxon>
        <taxon>Mollusca</taxon>
        <taxon>Gastropoda</taxon>
        <taxon>Patellogastropoda</taxon>
        <taxon>Lottioidea</taxon>
        <taxon>Lottiidae</taxon>
        <taxon>Lottia</taxon>
    </lineage>
</organism>
<dbReference type="OrthoDB" id="1161823at2759"/>
<dbReference type="RefSeq" id="XP_009051916.1">
    <property type="nucleotide sequence ID" value="XM_009053668.1"/>
</dbReference>
<dbReference type="KEGG" id="lgi:LOTGIDRAFT_114913"/>
<dbReference type="CTD" id="20231152"/>
<evidence type="ECO:0000313" key="2">
    <source>
        <dbReference type="EMBL" id="ESO97312.1"/>
    </source>
</evidence>
<dbReference type="InterPro" id="IPR013096">
    <property type="entry name" value="Cupin_2"/>
</dbReference>
<dbReference type="InterPro" id="IPR052535">
    <property type="entry name" value="Bacilysin_H2HPP_isomerase"/>
</dbReference>
<dbReference type="Gene3D" id="2.60.120.10">
    <property type="entry name" value="Jelly Rolls"/>
    <property type="match status" value="1"/>
</dbReference>
<dbReference type="OMA" id="FPDHTHA"/>
<dbReference type="InterPro" id="IPR014710">
    <property type="entry name" value="RmlC-like_jellyroll"/>
</dbReference>
<gene>
    <name evidence="2" type="ORF">LOTGIDRAFT_114913</name>
</gene>
<dbReference type="Proteomes" id="UP000030746">
    <property type="component" value="Unassembled WGS sequence"/>
</dbReference>
<dbReference type="HOGENOM" id="CLU_134269_4_0_1"/>
<accession>V4AJM3</accession>
<dbReference type="EMBL" id="KB201305">
    <property type="protein sequence ID" value="ESO97312.1"/>
    <property type="molecule type" value="Genomic_DNA"/>
</dbReference>
<evidence type="ECO:0000313" key="3">
    <source>
        <dbReference type="Proteomes" id="UP000030746"/>
    </source>
</evidence>
<keyword evidence="3" id="KW-1185">Reference proteome</keyword>
<protein>
    <recommendedName>
        <fullName evidence="1">Cupin type-2 domain-containing protein</fullName>
    </recommendedName>
</protein>
<dbReference type="PANTHER" id="PTHR40112:SF1">
    <property type="entry name" value="H2HPP ISOMERASE"/>
    <property type="match status" value="1"/>
</dbReference>
<dbReference type="AlphaFoldDB" id="V4AJM3"/>
<dbReference type="SUPFAM" id="SSF51182">
    <property type="entry name" value="RmlC-like cupins"/>
    <property type="match status" value="1"/>
</dbReference>
<name>V4AJM3_LOTGI</name>
<dbReference type="InterPro" id="IPR011051">
    <property type="entry name" value="RmlC_Cupin_sf"/>
</dbReference>
<dbReference type="Pfam" id="PF07883">
    <property type="entry name" value="Cupin_2"/>
    <property type="match status" value="1"/>
</dbReference>
<feature type="domain" description="Cupin type-2" evidence="1">
    <location>
        <begin position="39"/>
        <end position="104"/>
    </location>
</feature>